<keyword evidence="6" id="KW-1185">Reference proteome</keyword>
<feature type="domain" description="Lnb N-terminal periplasmic" evidence="3">
    <location>
        <begin position="24"/>
        <end position="174"/>
    </location>
</feature>
<evidence type="ECO:0000259" key="4">
    <source>
        <dbReference type="Pfam" id="PF25221"/>
    </source>
</evidence>
<evidence type="ECO:0000313" key="6">
    <source>
        <dbReference type="Proteomes" id="UP001496674"/>
    </source>
</evidence>
<keyword evidence="2" id="KW-0732">Signal</keyword>
<gene>
    <name evidence="5" type="ORF">BSYN_15730</name>
</gene>
<proteinExistence type="predicted"/>
<dbReference type="Pfam" id="PF25221">
    <property type="entry name" value="5TMH_Lnb"/>
    <property type="match status" value="1"/>
</dbReference>
<feature type="transmembrane region" description="Helical" evidence="1">
    <location>
        <begin position="315"/>
        <end position="333"/>
    </location>
</feature>
<protein>
    <submittedName>
        <fullName evidence="5">Membrane protein</fullName>
    </submittedName>
</protein>
<sequence length="392" mass="45534">MKNSLLAVMLFLMLPFHVGASPEDSVRVSLLTCSPGTEIYALFGHTALRYENKQTGMDLVFNYGMFDFNAPHFIWRYIKGETDYQLGVSDYFFFEKEYAMRNSSVYQQTLNLLPEEQEKLFEILKENYLPQNRVYRYNFFYDNCSTRPRDRIEDCIQGRVMYTENNAPISFRDIVHQFTAGNKWAEFGIDFCLGSDADKVADYRQKMFAPYYLRDALKGASIKATYGKQRALVSEAREIVSRSADREVSSPHYPSPMLTGWLLFILVLAATYYGYKKQKTYWGIDVVLFAMAGAAGCVIAFLASISEHPAVSPNYLLFVFHPFHLLYLPFLVLKAKKRKKDLYHLANLIVLTLFIGFFYLLPQKINFAVVPLALCLWIRSLYYVFLTYKRNR</sequence>
<reference evidence="5 6" key="1">
    <citation type="submission" date="2023-04" db="EMBL/GenBank/DDBJ databases">
        <title>Draft genome sequence of acteroides sedimenti strain YN3PY1.</title>
        <authorList>
            <person name="Yoshida N."/>
        </authorList>
    </citation>
    <scope>NUCLEOTIDE SEQUENCE [LARGE SCALE GENOMIC DNA]</scope>
    <source>
        <strain evidence="5 6">YN3PY1</strain>
    </source>
</reference>
<keyword evidence="1" id="KW-1133">Transmembrane helix</keyword>
<dbReference type="RefSeq" id="WP_353329755.1">
    <property type="nucleotide sequence ID" value="NZ_AP028055.1"/>
</dbReference>
<dbReference type="Pfam" id="PF13387">
    <property type="entry name" value="Lnb_N"/>
    <property type="match status" value="1"/>
</dbReference>
<dbReference type="EMBL" id="AP028055">
    <property type="protein sequence ID" value="BEG99308.1"/>
    <property type="molecule type" value="Genomic_DNA"/>
</dbReference>
<feature type="transmembrane region" description="Helical" evidence="1">
    <location>
        <begin position="342"/>
        <end position="361"/>
    </location>
</feature>
<evidence type="ECO:0000256" key="2">
    <source>
        <dbReference type="SAM" id="SignalP"/>
    </source>
</evidence>
<keyword evidence="1" id="KW-0472">Membrane</keyword>
<evidence type="ECO:0000256" key="1">
    <source>
        <dbReference type="SAM" id="Phobius"/>
    </source>
</evidence>
<feature type="transmembrane region" description="Helical" evidence="1">
    <location>
        <begin position="367"/>
        <end position="386"/>
    </location>
</feature>
<dbReference type="InterPro" id="IPR025178">
    <property type="entry name" value="Lnb_N"/>
</dbReference>
<name>A0ABN6Z9G0_9BACE</name>
<evidence type="ECO:0000259" key="3">
    <source>
        <dbReference type="Pfam" id="PF13387"/>
    </source>
</evidence>
<feature type="transmembrane region" description="Helical" evidence="1">
    <location>
        <begin position="282"/>
        <end position="303"/>
    </location>
</feature>
<dbReference type="InterPro" id="IPR057436">
    <property type="entry name" value="5TMH_Lnb"/>
</dbReference>
<evidence type="ECO:0000313" key="5">
    <source>
        <dbReference type="EMBL" id="BEG99308.1"/>
    </source>
</evidence>
<feature type="chain" id="PRO_5045551015" evidence="2">
    <location>
        <begin position="21"/>
        <end position="392"/>
    </location>
</feature>
<organism evidence="5 6">
    <name type="scientific">Bacteroides sedimenti</name>
    <dbReference type="NCBI Taxonomy" id="2136147"/>
    <lineage>
        <taxon>Bacteria</taxon>
        <taxon>Pseudomonadati</taxon>
        <taxon>Bacteroidota</taxon>
        <taxon>Bacteroidia</taxon>
        <taxon>Bacteroidales</taxon>
        <taxon>Bacteroidaceae</taxon>
        <taxon>Bacteroides</taxon>
    </lineage>
</organism>
<keyword evidence="1" id="KW-0812">Transmembrane</keyword>
<feature type="domain" description="Lnb-like transmembrane" evidence="4">
    <location>
        <begin position="254"/>
        <end position="390"/>
    </location>
</feature>
<dbReference type="Proteomes" id="UP001496674">
    <property type="component" value="Chromosome"/>
</dbReference>
<accession>A0ABN6Z9G0</accession>
<feature type="transmembrane region" description="Helical" evidence="1">
    <location>
        <begin position="258"/>
        <end position="275"/>
    </location>
</feature>
<feature type="signal peptide" evidence="2">
    <location>
        <begin position="1"/>
        <end position="20"/>
    </location>
</feature>